<dbReference type="AlphaFoldDB" id="A0A0F9PQ76"/>
<protein>
    <submittedName>
        <fullName evidence="1">Uncharacterized protein</fullName>
    </submittedName>
</protein>
<sequence length="67" mass="7826">MTPIYGFSIATRNDGGYIFMFSRGKNDKFYRRPIVPRALKQYITNQDLTALAQFEDGNIYLHYGLEQ</sequence>
<name>A0A0F9PQ76_9ZZZZ</name>
<gene>
    <name evidence="1" type="ORF">LCGC14_1189730</name>
</gene>
<comment type="caution">
    <text evidence="1">The sequence shown here is derived from an EMBL/GenBank/DDBJ whole genome shotgun (WGS) entry which is preliminary data.</text>
</comment>
<organism evidence="1">
    <name type="scientific">marine sediment metagenome</name>
    <dbReference type="NCBI Taxonomy" id="412755"/>
    <lineage>
        <taxon>unclassified sequences</taxon>
        <taxon>metagenomes</taxon>
        <taxon>ecological metagenomes</taxon>
    </lineage>
</organism>
<dbReference type="EMBL" id="LAZR01006026">
    <property type="protein sequence ID" value="KKM95297.1"/>
    <property type="molecule type" value="Genomic_DNA"/>
</dbReference>
<evidence type="ECO:0000313" key="1">
    <source>
        <dbReference type="EMBL" id="KKM95297.1"/>
    </source>
</evidence>
<proteinExistence type="predicted"/>
<reference evidence="1" key="1">
    <citation type="journal article" date="2015" name="Nature">
        <title>Complex archaea that bridge the gap between prokaryotes and eukaryotes.</title>
        <authorList>
            <person name="Spang A."/>
            <person name="Saw J.H."/>
            <person name="Jorgensen S.L."/>
            <person name="Zaremba-Niedzwiedzka K."/>
            <person name="Martijn J."/>
            <person name="Lind A.E."/>
            <person name="van Eijk R."/>
            <person name="Schleper C."/>
            <person name="Guy L."/>
            <person name="Ettema T.J."/>
        </authorList>
    </citation>
    <scope>NUCLEOTIDE SEQUENCE</scope>
</reference>
<accession>A0A0F9PQ76</accession>